<dbReference type="ExpressionAtlas" id="A0A2K2DAH0">
    <property type="expression patterns" value="differential"/>
</dbReference>
<feature type="compositionally biased region" description="Basic residues" evidence="1">
    <location>
        <begin position="9"/>
        <end position="22"/>
    </location>
</feature>
<dbReference type="EMBL" id="CM000881">
    <property type="protein sequence ID" value="PNT71267.1"/>
    <property type="molecule type" value="Genomic_DNA"/>
</dbReference>
<name>A0A2K2DAH0_BRADI</name>
<dbReference type="Pfam" id="PF12937">
    <property type="entry name" value="F-box-like"/>
    <property type="match status" value="1"/>
</dbReference>
<keyword evidence="5" id="KW-1185">Reference proteome</keyword>
<sequence length="287" mass="31096">MQMAASEGRRRRGKSKPKKTKQAGRPTTVQDIPDHLLERILLRLGPSPCQLVRSAAACKRWRRVAGDPGFLSHFRSVHLQMPQLGYYHAVKGHALFVPSSSSPVAVDGRHFSLDFIPDSGSWDLADSRGSLLLLSKKRACLQAWPGHHYVCRCSADLIVSEPLTGRYQGILWPADLDGIGRLGVFLLDGADRLISMSNFRVMAAVDKAVACVFSTGGDGGWRLVHSAATSDADLPSTLGPEDFVGRANGTLFWGVEGNATDVLALDETTPNFSVFVFPGSIWGPSSQ</sequence>
<dbReference type="Proteomes" id="UP000008810">
    <property type="component" value="Chromosome 2"/>
</dbReference>
<evidence type="ECO:0000256" key="1">
    <source>
        <dbReference type="SAM" id="MobiDB-lite"/>
    </source>
</evidence>
<feature type="domain" description="F-box" evidence="2">
    <location>
        <begin position="26"/>
        <end position="77"/>
    </location>
</feature>
<reference evidence="4" key="3">
    <citation type="submission" date="2018-08" db="UniProtKB">
        <authorList>
            <consortium name="EnsemblPlants"/>
        </authorList>
    </citation>
    <scope>IDENTIFICATION</scope>
    <source>
        <strain evidence="4">cv. Bd21</strain>
    </source>
</reference>
<feature type="region of interest" description="Disordered" evidence="1">
    <location>
        <begin position="1"/>
        <end position="29"/>
    </location>
</feature>
<reference evidence="3" key="2">
    <citation type="submission" date="2017-06" db="EMBL/GenBank/DDBJ databases">
        <title>WGS assembly of Brachypodium distachyon.</title>
        <authorList>
            <consortium name="The International Brachypodium Initiative"/>
            <person name="Lucas S."/>
            <person name="Harmon-Smith M."/>
            <person name="Lail K."/>
            <person name="Tice H."/>
            <person name="Grimwood J."/>
            <person name="Bruce D."/>
            <person name="Barry K."/>
            <person name="Shu S."/>
            <person name="Lindquist E."/>
            <person name="Wang M."/>
            <person name="Pitluck S."/>
            <person name="Vogel J.P."/>
            <person name="Garvin D.F."/>
            <person name="Mockler T.C."/>
            <person name="Schmutz J."/>
            <person name="Rokhsar D."/>
            <person name="Bevan M.W."/>
        </authorList>
    </citation>
    <scope>NUCLEOTIDE SEQUENCE</scope>
    <source>
        <strain evidence="3">Bd21</strain>
    </source>
</reference>
<evidence type="ECO:0000259" key="2">
    <source>
        <dbReference type="PROSITE" id="PS50181"/>
    </source>
</evidence>
<dbReference type="Gramene" id="PNT71267">
    <property type="protein sequence ID" value="PNT71267"/>
    <property type="gene ID" value="BRADI_2g25440v3"/>
</dbReference>
<dbReference type="PANTHER" id="PTHR33207">
    <property type="entry name" value="F-BOX DOMAIN CONTAINING PROTEIN-RELATED"/>
    <property type="match status" value="1"/>
</dbReference>
<evidence type="ECO:0000313" key="3">
    <source>
        <dbReference type="EMBL" id="PNT71267.1"/>
    </source>
</evidence>
<reference evidence="3 4" key="1">
    <citation type="journal article" date="2010" name="Nature">
        <title>Genome sequencing and analysis of the model grass Brachypodium distachyon.</title>
        <authorList>
            <consortium name="International Brachypodium Initiative"/>
        </authorList>
    </citation>
    <scope>NUCLEOTIDE SEQUENCE [LARGE SCALE GENOMIC DNA]</scope>
    <source>
        <strain evidence="3 4">Bd21</strain>
    </source>
</reference>
<proteinExistence type="predicted"/>
<dbReference type="InterPro" id="IPR001810">
    <property type="entry name" value="F-box_dom"/>
</dbReference>
<evidence type="ECO:0000313" key="5">
    <source>
        <dbReference type="Proteomes" id="UP000008810"/>
    </source>
</evidence>
<protein>
    <recommendedName>
        <fullName evidence="2">F-box domain-containing protein</fullName>
    </recommendedName>
</protein>
<organism evidence="3">
    <name type="scientific">Brachypodium distachyon</name>
    <name type="common">Purple false brome</name>
    <name type="synonym">Trachynia distachya</name>
    <dbReference type="NCBI Taxonomy" id="15368"/>
    <lineage>
        <taxon>Eukaryota</taxon>
        <taxon>Viridiplantae</taxon>
        <taxon>Streptophyta</taxon>
        <taxon>Embryophyta</taxon>
        <taxon>Tracheophyta</taxon>
        <taxon>Spermatophyta</taxon>
        <taxon>Magnoliopsida</taxon>
        <taxon>Liliopsida</taxon>
        <taxon>Poales</taxon>
        <taxon>Poaceae</taxon>
        <taxon>BOP clade</taxon>
        <taxon>Pooideae</taxon>
        <taxon>Stipodae</taxon>
        <taxon>Brachypodieae</taxon>
        <taxon>Brachypodium</taxon>
    </lineage>
</organism>
<dbReference type="SUPFAM" id="SSF81383">
    <property type="entry name" value="F-box domain"/>
    <property type="match status" value="1"/>
</dbReference>
<gene>
    <name evidence="3" type="ORF">BRADI_2g25440v3</name>
</gene>
<dbReference type="PROSITE" id="PS50181">
    <property type="entry name" value="FBOX"/>
    <property type="match status" value="1"/>
</dbReference>
<dbReference type="InterPro" id="IPR036047">
    <property type="entry name" value="F-box-like_dom_sf"/>
</dbReference>
<dbReference type="OrthoDB" id="674561at2759"/>
<dbReference type="Gene3D" id="1.20.1280.50">
    <property type="match status" value="1"/>
</dbReference>
<accession>A0A2K2DAH0</accession>
<dbReference type="EnsemblPlants" id="PNT71267">
    <property type="protein sequence ID" value="PNT71267"/>
    <property type="gene ID" value="BRADI_2g25440v3"/>
</dbReference>
<evidence type="ECO:0000313" key="4">
    <source>
        <dbReference type="EnsemblPlants" id="PNT71267"/>
    </source>
</evidence>
<dbReference type="AlphaFoldDB" id="A0A2K2DAH0"/>